<dbReference type="EMBL" id="JBHRSD010000043">
    <property type="protein sequence ID" value="MFC3034567.1"/>
    <property type="molecule type" value="Genomic_DNA"/>
</dbReference>
<accession>A0ABV7CPW4</accession>
<evidence type="ECO:0000259" key="4">
    <source>
        <dbReference type="PROSITE" id="PS50893"/>
    </source>
</evidence>
<name>A0ABV7CPW4_9GAMM</name>
<dbReference type="SUPFAM" id="SSF52540">
    <property type="entry name" value="P-loop containing nucleoside triphosphate hydrolases"/>
    <property type="match status" value="1"/>
</dbReference>
<dbReference type="CDD" id="cd03230">
    <property type="entry name" value="ABC_DR_subfamily_A"/>
    <property type="match status" value="1"/>
</dbReference>
<feature type="domain" description="ABC transporter" evidence="4">
    <location>
        <begin position="5"/>
        <end position="231"/>
    </location>
</feature>
<proteinExistence type="predicted"/>
<dbReference type="Gene3D" id="3.40.50.300">
    <property type="entry name" value="P-loop containing nucleotide triphosphate hydrolases"/>
    <property type="match status" value="1"/>
</dbReference>
<keyword evidence="1" id="KW-0813">Transport</keyword>
<evidence type="ECO:0000256" key="3">
    <source>
        <dbReference type="ARBA" id="ARBA00022840"/>
    </source>
</evidence>
<dbReference type="PANTHER" id="PTHR42939">
    <property type="entry name" value="ABC TRANSPORTER ATP-BINDING PROTEIN ALBC-RELATED"/>
    <property type="match status" value="1"/>
</dbReference>
<dbReference type="PANTHER" id="PTHR42939:SF1">
    <property type="entry name" value="ABC TRANSPORTER ATP-BINDING PROTEIN ALBC-RELATED"/>
    <property type="match status" value="1"/>
</dbReference>
<dbReference type="InterPro" id="IPR051782">
    <property type="entry name" value="ABC_Transporter_VariousFunc"/>
</dbReference>
<keyword evidence="6" id="KW-1185">Reference proteome</keyword>
<dbReference type="InterPro" id="IPR003439">
    <property type="entry name" value="ABC_transporter-like_ATP-bd"/>
</dbReference>
<keyword evidence="3 5" id="KW-0067">ATP-binding</keyword>
<dbReference type="Proteomes" id="UP001595453">
    <property type="component" value="Unassembled WGS sequence"/>
</dbReference>
<dbReference type="RefSeq" id="WP_377128103.1">
    <property type="nucleotide sequence ID" value="NZ_JBHRSD010000043.1"/>
</dbReference>
<gene>
    <name evidence="5" type="ORF">ACFOEE_18865</name>
</gene>
<dbReference type="SMART" id="SM00382">
    <property type="entry name" value="AAA"/>
    <property type="match status" value="1"/>
</dbReference>
<dbReference type="Pfam" id="PF00005">
    <property type="entry name" value="ABC_tran"/>
    <property type="match status" value="1"/>
</dbReference>
<evidence type="ECO:0000256" key="2">
    <source>
        <dbReference type="ARBA" id="ARBA00022741"/>
    </source>
</evidence>
<evidence type="ECO:0000256" key="1">
    <source>
        <dbReference type="ARBA" id="ARBA00022448"/>
    </source>
</evidence>
<dbReference type="PROSITE" id="PS50893">
    <property type="entry name" value="ABC_TRANSPORTER_2"/>
    <property type="match status" value="1"/>
</dbReference>
<dbReference type="GO" id="GO:0005524">
    <property type="term" value="F:ATP binding"/>
    <property type="evidence" value="ECO:0007669"/>
    <property type="project" value="UniProtKB-KW"/>
</dbReference>
<comment type="caution">
    <text evidence="5">The sequence shown here is derived from an EMBL/GenBank/DDBJ whole genome shotgun (WGS) entry which is preliminary data.</text>
</comment>
<organism evidence="5 6">
    <name type="scientific">Pseudoalteromonas fenneropenaei</name>
    <dbReference type="NCBI Taxonomy" id="1737459"/>
    <lineage>
        <taxon>Bacteria</taxon>
        <taxon>Pseudomonadati</taxon>
        <taxon>Pseudomonadota</taxon>
        <taxon>Gammaproteobacteria</taxon>
        <taxon>Alteromonadales</taxon>
        <taxon>Pseudoalteromonadaceae</taxon>
        <taxon>Pseudoalteromonas</taxon>
    </lineage>
</organism>
<dbReference type="InterPro" id="IPR003593">
    <property type="entry name" value="AAA+_ATPase"/>
</dbReference>
<protein>
    <submittedName>
        <fullName evidence="5">ABC transporter ATP-binding protein</fullName>
    </submittedName>
</protein>
<sequence>MSDLLNLNQITKSFDGVAVLNNISLAIQPGMVVGLLGKNGAGKTTLMRIALGLQQPDSGLATCLGMASNALNIAVKERIGYVPQQAFGYDGFTVRDALRLHASFYPNWDHGLECSWLKRFQLADNQVVEKLSIGQRQALALIMAMAYRPKLLLLDEPVASLDPITRRAFMSDLFELALESGSGILFSSHITTDLERVASHVALIKDGELILNDEIDTVKEQTRLIRFTDSNIDLSTVKVLNRHAQSAVIFGYSGQVWPSVTAVQTLSLEQLFIEVHES</sequence>
<evidence type="ECO:0000313" key="5">
    <source>
        <dbReference type="EMBL" id="MFC3034567.1"/>
    </source>
</evidence>
<dbReference type="InterPro" id="IPR027417">
    <property type="entry name" value="P-loop_NTPase"/>
</dbReference>
<reference evidence="6" key="1">
    <citation type="journal article" date="2019" name="Int. J. Syst. Evol. Microbiol.">
        <title>The Global Catalogue of Microorganisms (GCM) 10K type strain sequencing project: providing services to taxonomists for standard genome sequencing and annotation.</title>
        <authorList>
            <consortium name="The Broad Institute Genomics Platform"/>
            <consortium name="The Broad Institute Genome Sequencing Center for Infectious Disease"/>
            <person name="Wu L."/>
            <person name="Ma J."/>
        </authorList>
    </citation>
    <scope>NUCLEOTIDE SEQUENCE [LARGE SCALE GENOMIC DNA]</scope>
    <source>
        <strain evidence="6">KCTC 42730</strain>
    </source>
</reference>
<evidence type="ECO:0000313" key="6">
    <source>
        <dbReference type="Proteomes" id="UP001595453"/>
    </source>
</evidence>
<keyword evidence="2" id="KW-0547">Nucleotide-binding</keyword>